<dbReference type="InterPro" id="IPR052027">
    <property type="entry name" value="PspC"/>
</dbReference>
<keyword evidence="10" id="KW-1185">Reference proteome</keyword>
<gene>
    <name evidence="9" type="ORF">A6A03_07985</name>
</gene>
<dbReference type="Proteomes" id="UP000078287">
    <property type="component" value="Unassembled WGS sequence"/>
</dbReference>
<name>A0A178MIH0_9CHLR</name>
<protein>
    <recommendedName>
        <fullName evidence="8">Phage shock protein PspC N-terminal domain-containing protein</fullName>
    </recommendedName>
</protein>
<evidence type="ECO:0000313" key="9">
    <source>
        <dbReference type="EMBL" id="OAN48511.1"/>
    </source>
</evidence>
<keyword evidence="5 7" id="KW-0472">Membrane</keyword>
<feature type="domain" description="Phage shock protein PspC N-terminal" evidence="8">
    <location>
        <begin position="5"/>
        <end position="60"/>
    </location>
</feature>
<evidence type="ECO:0000256" key="2">
    <source>
        <dbReference type="ARBA" id="ARBA00022475"/>
    </source>
</evidence>
<proteinExistence type="predicted"/>
<dbReference type="RefSeq" id="WP_066782985.1">
    <property type="nucleotide sequence ID" value="NZ_LWQS01000031.1"/>
</dbReference>
<dbReference type="STRING" id="1707952.A6A03_07985"/>
<accession>A0A178MIH0</accession>
<dbReference type="PANTHER" id="PTHR33885">
    <property type="entry name" value="PHAGE SHOCK PROTEIN C"/>
    <property type="match status" value="1"/>
</dbReference>
<keyword evidence="3 7" id="KW-0812">Transmembrane</keyword>
<dbReference type="AlphaFoldDB" id="A0A178MIH0"/>
<dbReference type="GO" id="GO:0005886">
    <property type="term" value="C:plasma membrane"/>
    <property type="evidence" value="ECO:0007669"/>
    <property type="project" value="UniProtKB-SubCell"/>
</dbReference>
<evidence type="ECO:0000256" key="5">
    <source>
        <dbReference type="ARBA" id="ARBA00023136"/>
    </source>
</evidence>
<dbReference type="EMBL" id="LWQS01000031">
    <property type="protein sequence ID" value="OAN48511.1"/>
    <property type="molecule type" value="Genomic_DNA"/>
</dbReference>
<comment type="caution">
    <text evidence="9">The sequence shown here is derived from an EMBL/GenBank/DDBJ whole genome shotgun (WGS) entry which is preliminary data.</text>
</comment>
<evidence type="ECO:0000259" key="8">
    <source>
        <dbReference type="Pfam" id="PF04024"/>
    </source>
</evidence>
<feature type="transmembrane region" description="Helical" evidence="7">
    <location>
        <begin position="32"/>
        <end position="56"/>
    </location>
</feature>
<evidence type="ECO:0000256" key="3">
    <source>
        <dbReference type="ARBA" id="ARBA00022692"/>
    </source>
</evidence>
<dbReference type="InterPro" id="IPR007168">
    <property type="entry name" value="Phageshock_PspC_N"/>
</dbReference>
<evidence type="ECO:0000256" key="1">
    <source>
        <dbReference type="ARBA" id="ARBA00004162"/>
    </source>
</evidence>
<keyword evidence="2" id="KW-1003">Cell membrane</keyword>
<evidence type="ECO:0000256" key="7">
    <source>
        <dbReference type="SAM" id="Phobius"/>
    </source>
</evidence>
<dbReference type="PANTHER" id="PTHR33885:SF3">
    <property type="entry name" value="PHAGE SHOCK PROTEIN C"/>
    <property type="match status" value="1"/>
</dbReference>
<comment type="subcellular location">
    <subcellularLocation>
        <location evidence="1">Cell membrane</location>
        <topology evidence="1">Single-pass membrane protein</topology>
    </subcellularLocation>
</comment>
<dbReference type="Pfam" id="PF04024">
    <property type="entry name" value="PspC"/>
    <property type="match status" value="1"/>
</dbReference>
<keyword evidence="4 7" id="KW-1133">Transmembrane helix</keyword>
<evidence type="ECO:0000313" key="10">
    <source>
        <dbReference type="Proteomes" id="UP000078287"/>
    </source>
</evidence>
<feature type="region of interest" description="Disordered" evidence="6">
    <location>
        <begin position="64"/>
        <end position="87"/>
    </location>
</feature>
<dbReference type="OrthoDB" id="166925at2"/>
<evidence type="ECO:0000256" key="6">
    <source>
        <dbReference type="SAM" id="MobiDB-lite"/>
    </source>
</evidence>
<reference evidence="9 10" key="1">
    <citation type="submission" date="2016-04" db="EMBL/GenBank/DDBJ databases">
        <title>Chloroflexus islandicus sp. nov., a thermophilic filamentous anoxygenic phototrophic bacterium from geyser Strokkur (Iceland).</title>
        <authorList>
            <person name="Gaisin V.A."/>
            <person name="Kalashnikov A.M."/>
            <person name="Sukhacheva M.V."/>
            <person name="Grouzdev D.S."/>
            <person name="Ivanov T.M."/>
            <person name="Kuznetsov B."/>
            <person name="Gorlenko V.M."/>
        </authorList>
    </citation>
    <scope>NUCLEOTIDE SEQUENCE [LARGE SCALE GENOMIC DNA]</scope>
    <source>
        <strain evidence="10">isl-2</strain>
    </source>
</reference>
<sequence length="87" mass="9584">MTTTRLTRSATDSMIGGVCGGLARYFGIDSTIVRLVFVLAVLSGLSPLIYIVLWIIMPKEELAQPTPPAPDPTGEWKYDPYTGQRIR</sequence>
<evidence type="ECO:0000256" key="4">
    <source>
        <dbReference type="ARBA" id="ARBA00022989"/>
    </source>
</evidence>
<organism evidence="9 10">
    <name type="scientific">Chloroflexus islandicus</name>
    <dbReference type="NCBI Taxonomy" id="1707952"/>
    <lineage>
        <taxon>Bacteria</taxon>
        <taxon>Bacillati</taxon>
        <taxon>Chloroflexota</taxon>
        <taxon>Chloroflexia</taxon>
        <taxon>Chloroflexales</taxon>
        <taxon>Chloroflexineae</taxon>
        <taxon>Chloroflexaceae</taxon>
        <taxon>Chloroflexus</taxon>
    </lineage>
</organism>